<dbReference type="OrthoDB" id="422364at2759"/>
<comment type="caution">
    <text evidence="14">The sequence shown here is derived from an EMBL/GenBank/DDBJ whole genome shotgun (WGS) entry which is preliminary data.</text>
</comment>
<dbReference type="FunFam" id="2.30.30.100:FF:000021">
    <property type="entry name" value="U6 snRNA-associated Sm-like protein LSm1"/>
    <property type="match status" value="1"/>
</dbReference>
<dbReference type="OMA" id="FMVRGEN"/>
<comment type="function">
    <text evidence="8">Plays a role in the degradation of histone mRNAs, the only eukaryotic mRNAs that are not polyadenylated. Probably also part of an LSm subunits-containing complex involved in the general process of mRNA degradation.</text>
</comment>
<evidence type="ECO:0000256" key="11">
    <source>
        <dbReference type="RuleBase" id="RU365047"/>
    </source>
</evidence>
<dbReference type="GO" id="GO:0003729">
    <property type="term" value="F:mRNA binding"/>
    <property type="evidence" value="ECO:0007669"/>
    <property type="project" value="TreeGrafter"/>
</dbReference>
<evidence type="ECO:0000256" key="9">
    <source>
        <dbReference type="ARBA" id="ARBA00062159"/>
    </source>
</evidence>
<keyword evidence="6" id="KW-0508">mRNA splicing</keyword>
<evidence type="ECO:0000256" key="5">
    <source>
        <dbReference type="ARBA" id="ARBA00022884"/>
    </source>
</evidence>
<evidence type="ECO:0000313" key="14">
    <source>
        <dbReference type="EMBL" id="ODN03931.1"/>
    </source>
</evidence>
<name>A0A1D2NFA3_ORCCI</name>
<dbReference type="InterPro" id="IPR034104">
    <property type="entry name" value="Lsm1"/>
</dbReference>
<comment type="subunit">
    <text evidence="9">Interacts with SLBP; interaction with SLBP occurs when histone mRNA is being rapidly degraded during the S phase. LSm subunits form a heteromer with a donut shape.</text>
</comment>
<evidence type="ECO:0000256" key="1">
    <source>
        <dbReference type="ARBA" id="ARBA00006850"/>
    </source>
</evidence>
<dbReference type="PANTHER" id="PTHR15588">
    <property type="entry name" value="LSM1"/>
    <property type="match status" value="1"/>
</dbReference>
<reference evidence="14 15" key="1">
    <citation type="journal article" date="2016" name="Genome Biol. Evol.">
        <title>Gene Family Evolution Reflects Adaptation to Soil Environmental Stressors in the Genome of the Collembolan Orchesella cincta.</title>
        <authorList>
            <person name="Faddeeva-Vakhrusheva A."/>
            <person name="Derks M.F."/>
            <person name="Anvar S.Y."/>
            <person name="Agamennone V."/>
            <person name="Suring W."/>
            <person name="Smit S."/>
            <person name="van Straalen N.M."/>
            <person name="Roelofs D."/>
        </authorList>
    </citation>
    <scope>NUCLEOTIDE SEQUENCE [LARGE SCALE GENOMIC DNA]</scope>
    <source>
        <tissue evidence="14">Mixed pool</tissue>
    </source>
</reference>
<comment type="similarity">
    <text evidence="1 11">Belongs to the snRNP Sm proteins family.</text>
</comment>
<dbReference type="GO" id="GO:0000932">
    <property type="term" value="C:P-body"/>
    <property type="evidence" value="ECO:0007669"/>
    <property type="project" value="UniProtKB-SubCell"/>
</dbReference>
<comment type="subcellular location">
    <subcellularLocation>
        <location evidence="11">Cytoplasm</location>
    </subcellularLocation>
    <subcellularLocation>
        <location evidence="11">Cytoplasm</location>
        <location evidence="11">P-body</location>
    </subcellularLocation>
</comment>
<evidence type="ECO:0000256" key="4">
    <source>
        <dbReference type="ARBA" id="ARBA00022664"/>
    </source>
</evidence>
<comment type="function">
    <text evidence="11">Probably involved with other LSm subunits in the general process of degradation of mRNAs.</text>
</comment>
<keyword evidence="7 11" id="KW-0687">Ribonucleoprotein</keyword>
<evidence type="ECO:0000256" key="6">
    <source>
        <dbReference type="ARBA" id="ARBA00023187"/>
    </source>
</evidence>
<proteinExistence type="inferred from homology"/>
<organism evidence="14 15">
    <name type="scientific">Orchesella cincta</name>
    <name type="common">Springtail</name>
    <name type="synonym">Podura cincta</name>
    <dbReference type="NCBI Taxonomy" id="48709"/>
    <lineage>
        <taxon>Eukaryota</taxon>
        <taxon>Metazoa</taxon>
        <taxon>Ecdysozoa</taxon>
        <taxon>Arthropoda</taxon>
        <taxon>Hexapoda</taxon>
        <taxon>Collembola</taxon>
        <taxon>Entomobryomorpha</taxon>
        <taxon>Entomobryoidea</taxon>
        <taxon>Orchesellidae</taxon>
        <taxon>Orchesellinae</taxon>
        <taxon>Orchesella</taxon>
    </lineage>
</organism>
<dbReference type="EMBL" id="LJIJ01000059">
    <property type="protein sequence ID" value="ODN03931.1"/>
    <property type="molecule type" value="Genomic_DNA"/>
</dbReference>
<gene>
    <name evidence="11" type="primary">LSM1</name>
    <name evidence="14" type="ORF">Ocin01_02738</name>
</gene>
<dbReference type="GO" id="GO:1990726">
    <property type="term" value="C:Lsm1-7-Pat1 complex"/>
    <property type="evidence" value="ECO:0007669"/>
    <property type="project" value="TreeGrafter"/>
</dbReference>
<dbReference type="InterPro" id="IPR044642">
    <property type="entry name" value="PTHR15588"/>
</dbReference>
<dbReference type="InterPro" id="IPR010920">
    <property type="entry name" value="LSM_dom_sf"/>
</dbReference>
<dbReference type="AlphaFoldDB" id="A0A1D2NFA3"/>
<evidence type="ECO:0000256" key="3">
    <source>
        <dbReference type="ARBA" id="ARBA00022553"/>
    </source>
</evidence>
<dbReference type="InterPro" id="IPR047575">
    <property type="entry name" value="Sm"/>
</dbReference>
<feature type="domain" description="Sm" evidence="13">
    <location>
        <begin position="39"/>
        <end position="114"/>
    </location>
</feature>
<evidence type="ECO:0000256" key="2">
    <source>
        <dbReference type="ARBA" id="ARBA00022490"/>
    </source>
</evidence>
<dbReference type="GO" id="GO:0008380">
    <property type="term" value="P:RNA splicing"/>
    <property type="evidence" value="ECO:0007669"/>
    <property type="project" value="UniProtKB-KW"/>
</dbReference>
<dbReference type="CDD" id="cd01728">
    <property type="entry name" value="LSm1"/>
    <property type="match status" value="1"/>
</dbReference>
<dbReference type="SMART" id="SM00651">
    <property type="entry name" value="Sm"/>
    <property type="match status" value="1"/>
</dbReference>
<dbReference type="PROSITE" id="PS52002">
    <property type="entry name" value="SM"/>
    <property type="match status" value="1"/>
</dbReference>
<keyword evidence="15" id="KW-1185">Reference proteome</keyword>
<evidence type="ECO:0000256" key="10">
    <source>
        <dbReference type="ARBA" id="ARBA00067756"/>
    </source>
</evidence>
<dbReference type="STRING" id="48709.A0A1D2NFA3"/>
<dbReference type="Proteomes" id="UP000094527">
    <property type="component" value="Unassembled WGS sequence"/>
</dbReference>
<keyword evidence="5 11" id="KW-0694">RNA-binding</keyword>
<evidence type="ECO:0000256" key="7">
    <source>
        <dbReference type="ARBA" id="ARBA00023274"/>
    </source>
</evidence>
<keyword evidence="3" id="KW-0597">Phosphoprotein</keyword>
<dbReference type="GO" id="GO:1990904">
    <property type="term" value="C:ribonucleoprotein complex"/>
    <property type="evidence" value="ECO:0007669"/>
    <property type="project" value="UniProtKB-KW"/>
</dbReference>
<dbReference type="InterPro" id="IPR001163">
    <property type="entry name" value="Sm_dom_euk/arc"/>
</dbReference>
<evidence type="ECO:0000256" key="8">
    <source>
        <dbReference type="ARBA" id="ARBA00056858"/>
    </source>
</evidence>
<feature type="region of interest" description="Disordered" evidence="12">
    <location>
        <begin position="1"/>
        <end position="29"/>
    </location>
</feature>
<dbReference type="SUPFAM" id="SSF50182">
    <property type="entry name" value="Sm-like ribonucleoproteins"/>
    <property type="match status" value="1"/>
</dbReference>
<dbReference type="GO" id="GO:0000290">
    <property type="term" value="P:deadenylation-dependent decapping of nuclear-transcribed mRNA"/>
    <property type="evidence" value="ECO:0007669"/>
    <property type="project" value="TreeGrafter"/>
</dbReference>
<keyword evidence="4 11" id="KW-0507">mRNA processing</keyword>
<dbReference type="PANTHER" id="PTHR15588:SF8">
    <property type="entry name" value="U6 SNRNA-ASSOCIATED SM-LIKE PROTEIN LSM1"/>
    <property type="match status" value="1"/>
</dbReference>
<accession>A0A1D2NFA3</accession>
<evidence type="ECO:0000313" key="15">
    <source>
        <dbReference type="Proteomes" id="UP000094527"/>
    </source>
</evidence>
<dbReference type="Gene3D" id="2.30.30.100">
    <property type="match status" value="1"/>
</dbReference>
<feature type="compositionally biased region" description="Low complexity" evidence="12">
    <location>
        <begin position="18"/>
        <end position="28"/>
    </location>
</feature>
<dbReference type="Pfam" id="PF01423">
    <property type="entry name" value="LSM"/>
    <property type="match status" value="1"/>
</dbReference>
<evidence type="ECO:0000256" key="12">
    <source>
        <dbReference type="SAM" id="MobiDB-lite"/>
    </source>
</evidence>
<protein>
    <recommendedName>
        <fullName evidence="10 11">U6 snRNA-associated Sm-like protein LSm1</fullName>
    </recommendedName>
</protein>
<sequence length="169" mass="18678">MASGGFGSKNARNTGTPNSSSQSSNHSNAQHELDPTILIGCANLLDEIDKRMLVVLRDGRTLIGILRSVDQFANLILHQAVERIHVGNCYGDIPRGVFLVRGDNVVLLGEIDKEKEESSNLKCVAVDTILAAQREEQEEKTIKELKRSEALKQRGMSYLHDSGINDEMY</sequence>
<dbReference type="GO" id="GO:0006397">
    <property type="term" value="P:mRNA processing"/>
    <property type="evidence" value="ECO:0007669"/>
    <property type="project" value="UniProtKB-UniRule"/>
</dbReference>
<evidence type="ECO:0000259" key="13">
    <source>
        <dbReference type="PROSITE" id="PS52002"/>
    </source>
</evidence>
<keyword evidence="2 11" id="KW-0963">Cytoplasm</keyword>